<dbReference type="AlphaFoldDB" id="E0SP96"/>
<protein>
    <submittedName>
        <fullName evidence="3">UDP-glucose/GDP-mannose dehydrogenase dimerisation</fullName>
    </submittedName>
</protein>
<dbReference type="InterPro" id="IPR036291">
    <property type="entry name" value="NAD(P)-bd_dom_sf"/>
</dbReference>
<evidence type="ECO:0000313" key="3">
    <source>
        <dbReference type="EMBL" id="ADM28023.1"/>
    </source>
</evidence>
<organism evidence="3 4">
    <name type="scientific">Ignisphaera aggregans (strain DSM 17230 / JCM 13409 / AQ1.S1)</name>
    <dbReference type="NCBI Taxonomy" id="583356"/>
    <lineage>
        <taxon>Archaea</taxon>
        <taxon>Thermoproteota</taxon>
        <taxon>Thermoprotei</taxon>
        <taxon>Desulfurococcales</taxon>
        <taxon>Desulfurococcaceae</taxon>
        <taxon>Ignisphaera</taxon>
    </lineage>
</organism>
<dbReference type="STRING" id="583356.Igag_1217"/>
<dbReference type="InterPro" id="IPR014026">
    <property type="entry name" value="UDP-Glc/GDP-Man_DH_dimer"/>
</dbReference>
<dbReference type="EMBL" id="CP002098">
    <property type="protein sequence ID" value="ADM28023.1"/>
    <property type="molecule type" value="Genomic_DNA"/>
</dbReference>
<comment type="similarity">
    <text evidence="1">Belongs to the UDP-glucose/GDP-mannose dehydrogenase family.</text>
</comment>
<dbReference type="PANTHER" id="PTHR43491">
    <property type="entry name" value="UDP-N-ACETYL-D-MANNOSAMINE DEHYDROGENASE"/>
    <property type="match status" value="1"/>
</dbReference>
<dbReference type="GO" id="GO:0016628">
    <property type="term" value="F:oxidoreductase activity, acting on the CH-CH group of donors, NAD or NADP as acceptor"/>
    <property type="evidence" value="ECO:0007669"/>
    <property type="project" value="InterPro"/>
</dbReference>
<dbReference type="InterPro" id="IPR028359">
    <property type="entry name" value="UDP_ManNAc/GlcNAc_DH"/>
</dbReference>
<reference evidence="3 4" key="1">
    <citation type="journal article" date="2010" name="Stand. Genomic Sci.">
        <title>Complete genome sequence of Ignisphaera aggregans type strain (AQ1.S1).</title>
        <authorList>
            <person name="Goker M."/>
            <person name="Held B."/>
            <person name="Lapidus A."/>
            <person name="Nolan M."/>
            <person name="Spring S."/>
            <person name="Yasawong M."/>
            <person name="Lucas S."/>
            <person name="Glavina Del Rio T."/>
            <person name="Tice H."/>
            <person name="Cheng J.F."/>
            <person name="Goodwin L."/>
            <person name="Tapia R."/>
            <person name="Pitluck S."/>
            <person name="Liolios K."/>
            <person name="Ivanova N."/>
            <person name="Mavromatis K."/>
            <person name="Mikhailova N."/>
            <person name="Pati A."/>
            <person name="Chen A."/>
            <person name="Palaniappan K."/>
            <person name="Brambilla E."/>
            <person name="Land M."/>
            <person name="Hauser L."/>
            <person name="Chang Y.J."/>
            <person name="Jeffries C.D."/>
            <person name="Brettin T."/>
            <person name="Detter J.C."/>
            <person name="Han C."/>
            <person name="Rohde M."/>
            <person name="Sikorski J."/>
            <person name="Woyke T."/>
            <person name="Bristow J."/>
            <person name="Eisen J.A."/>
            <person name="Markowitz V."/>
            <person name="Hugenholtz P."/>
            <person name="Kyrpides N.C."/>
            <person name="Klenk H.P."/>
        </authorList>
    </citation>
    <scope>NUCLEOTIDE SEQUENCE [LARGE SCALE GENOMIC DNA]</scope>
    <source>
        <strain evidence="4">DSM 17230 / JCM 13409 / AQ1.S1</strain>
    </source>
</reference>
<dbReference type="HOGENOM" id="CLU_1080091_0_0_2"/>
<evidence type="ECO:0000256" key="1">
    <source>
        <dbReference type="ARBA" id="ARBA00006601"/>
    </source>
</evidence>
<dbReference type="SUPFAM" id="SSF51735">
    <property type="entry name" value="NAD(P)-binding Rossmann-fold domains"/>
    <property type="match status" value="1"/>
</dbReference>
<evidence type="ECO:0000259" key="2">
    <source>
        <dbReference type="Pfam" id="PF00984"/>
    </source>
</evidence>
<evidence type="ECO:0000313" key="4">
    <source>
        <dbReference type="Proteomes" id="UP000001304"/>
    </source>
</evidence>
<dbReference type="GO" id="GO:0051287">
    <property type="term" value="F:NAD binding"/>
    <property type="evidence" value="ECO:0007669"/>
    <property type="project" value="InterPro"/>
</dbReference>
<name>E0SP96_IGNAA</name>
<sequence>MEKIVIIGLGEVGKALYEIFVESQKFEVYGYDIDSSRTINRYEDIPRPIDVVHIAIPYSTKFIDIVKQYLIDFKPMYAIIHSTVAPTTTRRLYEEARIPIAFSPVRGKHPNMKKHLRFWSKWVCSIPKEILDAVTQHLSTAGFKVKPYHGEPESLELAKLWETVYRAIMIASWQELHRIARKFNADIATVAEFIGEVHEVLHDRPIYFPGYIGGHCLIPNTIILNSVYSSKLFEFVLESNEKRLKELEDVNIRHETEKLKEIFIRYTNYEYYT</sequence>
<dbReference type="PANTHER" id="PTHR43491:SF2">
    <property type="entry name" value="UDP-N-ACETYL-D-MANNOSAMINE DEHYDROGENASE"/>
    <property type="match status" value="1"/>
</dbReference>
<dbReference type="BioCyc" id="IAGG583356:GHAH-1194-MONOMER"/>
<dbReference type="GO" id="GO:0000271">
    <property type="term" value="P:polysaccharide biosynthetic process"/>
    <property type="evidence" value="ECO:0007669"/>
    <property type="project" value="InterPro"/>
</dbReference>
<dbReference type="GO" id="GO:0016616">
    <property type="term" value="F:oxidoreductase activity, acting on the CH-OH group of donors, NAD or NADP as acceptor"/>
    <property type="evidence" value="ECO:0007669"/>
    <property type="project" value="InterPro"/>
</dbReference>
<keyword evidence="4" id="KW-1185">Reference proteome</keyword>
<accession>E0SP96</accession>
<dbReference type="InterPro" id="IPR008927">
    <property type="entry name" value="6-PGluconate_DH-like_C_sf"/>
</dbReference>
<proteinExistence type="inferred from homology"/>
<feature type="domain" description="UDP-glucose/GDP-mannose dehydrogenase dimerisation" evidence="2">
    <location>
        <begin position="155"/>
        <end position="231"/>
    </location>
</feature>
<gene>
    <name evidence="3" type="ordered locus">Igag_1217</name>
</gene>
<dbReference type="Proteomes" id="UP000001304">
    <property type="component" value="Chromosome"/>
</dbReference>
<dbReference type="SUPFAM" id="SSF48179">
    <property type="entry name" value="6-phosphogluconate dehydrogenase C-terminal domain-like"/>
    <property type="match status" value="1"/>
</dbReference>
<dbReference type="Pfam" id="PF00984">
    <property type="entry name" value="UDPG_MGDP_dh"/>
    <property type="match status" value="1"/>
</dbReference>
<dbReference type="KEGG" id="iag:Igag_1217"/>
<dbReference type="Gene3D" id="3.40.50.720">
    <property type="entry name" value="NAD(P)-binding Rossmann-like Domain"/>
    <property type="match status" value="2"/>
</dbReference>